<evidence type="ECO:0000256" key="1">
    <source>
        <dbReference type="SAM" id="SignalP"/>
    </source>
</evidence>
<evidence type="ECO:0000313" key="2">
    <source>
        <dbReference type="EMBL" id="RZU33523.1"/>
    </source>
</evidence>
<name>A0A4Q7YAT5_9ACTN</name>
<dbReference type="RefSeq" id="WP_104526890.1">
    <property type="nucleotide sequence ID" value="NZ_POQT01000002.1"/>
</dbReference>
<dbReference type="EMBL" id="SHKV01000001">
    <property type="protein sequence ID" value="RZU33523.1"/>
    <property type="molecule type" value="Genomic_DNA"/>
</dbReference>
<evidence type="ECO:0008006" key="4">
    <source>
        <dbReference type="Google" id="ProtNLM"/>
    </source>
</evidence>
<comment type="caution">
    <text evidence="2">The sequence shown here is derived from an EMBL/GenBank/DDBJ whole genome shotgun (WGS) entry which is preliminary data.</text>
</comment>
<accession>A0A4Q7YAT5</accession>
<sequence>MKHTLARTAVLVASAATALTVSAGTAAASACEDQVAETLHTLHETTGDPAGVLHEVEETYCSVG</sequence>
<dbReference type="Proteomes" id="UP000292507">
    <property type="component" value="Unassembled WGS sequence"/>
</dbReference>
<dbReference type="AlphaFoldDB" id="A0A4Q7YAT5"/>
<organism evidence="2 3">
    <name type="scientific">Blastococcus saxobsidens</name>
    <dbReference type="NCBI Taxonomy" id="138336"/>
    <lineage>
        <taxon>Bacteria</taxon>
        <taxon>Bacillati</taxon>
        <taxon>Actinomycetota</taxon>
        <taxon>Actinomycetes</taxon>
        <taxon>Geodermatophilales</taxon>
        <taxon>Geodermatophilaceae</taxon>
        <taxon>Blastococcus</taxon>
    </lineage>
</organism>
<proteinExistence type="predicted"/>
<feature type="signal peptide" evidence="1">
    <location>
        <begin position="1"/>
        <end position="23"/>
    </location>
</feature>
<evidence type="ECO:0000313" key="3">
    <source>
        <dbReference type="Proteomes" id="UP000292507"/>
    </source>
</evidence>
<keyword evidence="3" id="KW-1185">Reference proteome</keyword>
<keyword evidence="1" id="KW-0732">Signal</keyword>
<feature type="chain" id="PRO_5038348461" description="Secreted protein" evidence="1">
    <location>
        <begin position="24"/>
        <end position="64"/>
    </location>
</feature>
<protein>
    <recommendedName>
        <fullName evidence="4">Secreted protein</fullName>
    </recommendedName>
</protein>
<gene>
    <name evidence="2" type="ORF">BKA19_3255</name>
</gene>
<dbReference type="PROSITE" id="PS51257">
    <property type="entry name" value="PROKAR_LIPOPROTEIN"/>
    <property type="match status" value="1"/>
</dbReference>
<reference evidence="2 3" key="1">
    <citation type="submission" date="2019-02" db="EMBL/GenBank/DDBJ databases">
        <title>Sequencing the genomes of 1000 actinobacteria strains.</title>
        <authorList>
            <person name="Klenk H.-P."/>
        </authorList>
    </citation>
    <scope>NUCLEOTIDE SEQUENCE [LARGE SCALE GENOMIC DNA]</scope>
    <source>
        <strain evidence="2 3">DSM 44509</strain>
    </source>
</reference>